<comment type="similarity">
    <text evidence="2">Belongs to the ZIP transporter (TC 2.A.5) family.</text>
</comment>
<dbReference type="GO" id="GO:0030003">
    <property type="term" value="P:intracellular monoatomic cation homeostasis"/>
    <property type="evidence" value="ECO:0007669"/>
    <property type="project" value="TreeGrafter"/>
</dbReference>
<dbReference type="GO" id="GO:0005385">
    <property type="term" value="F:zinc ion transmembrane transporter activity"/>
    <property type="evidence" value="ECO:0007669"/>
    <property type="project" value="TreeGrafter"/>
</dbReference>
<dbReference type="GO" id="GO:0140410">
    <property type="term" value="F:monoatomic cation:bicarbonate symporter activity"/>
    <property type="evidence" value="ECO:0007669"/>
    <property type="project" value="TreeGrafter"/>
</dbReference>
<evidence type="ECO:0000256" key="2">
    <source>
        <dbReference type="ARBA" id="ARBA00006939"/>
    </source>
</evidence>
<keyword evidence="5" id="KW-0472">Membrane</keyword>
<evidence type="ECO:0000313" key="7">
    <source>
        <dbReference type="RefSeq" id="XP_029647007.1"/>
    </source>
</evidence>
<dbReference type="InterPro" id="IPR050799">
    <property type="entry name" value="ZIP_Transporter"/>
</dbReference>
<reference evidence="7" key="1">
    <citation type="submission" date="2025-08" db="UniProtKB">
        <authorList>
            <consortium name="RefSeq"/>
        </authorList>
    </citation>
    <scope>IDENTIFICATION</scope>
</reference>
<evidence type="ECO:0000256" key="1">
    <source>
        <dbReference type="ARBA" id="ARBA00004141"/>
    </source>
</evidence>
<dbReference type="PANTHER" id="PTHR12191">
    <property type="entry name" value="SOLUTE CARRIER FAMILY 39"/>
    <property type="match status" value="1"/>
</dbReference>
<keyword evidence="3" id="KW-0812">Transmembrane</keyword>
<dbReference type="KEGG" id="osn:115220939"/>
<dbReference type="RefSeq" id="XP_029647007.1">
    <property type="nucleotide sequence ID" value="XM_029791147.2"/>
</dbReference>
<comment type="subcellular location">
    <subcellularLocation>
        <location evidence="1">Membrane</location>
        <topology evidence="1">Multi-pass membrane protein</topology>
    </subcellularLocation>
</comment>
<sequence>MCPVFTGKYCILCFLFCLLLSPSSPSKSEKTRLSPPPSPNTTPPPPQSSHNARHEDNYKQKSTPSYEKTSLNFDSEHQISLPHSRNTTLHYIKILFDKYGEADTLTLDGLKLLLYSLGLQTGQNVSDLLSATSKSPVPSNPSFLHSSKASTLVDSTEGLNSVQGARSRRHVSSHISTDSNNNGKNNNRPSSACMSLTDYLSIFHFTNTNKLTSEQFISLCPAFLQQLDSKACNHHNDSEHNHQHNHDDHNHEHTGHMDASHEHNTTCPTRTVSNIPYEVWLWSFLAVLGISSVGLFGVCLIPFMQRVFYNHLLQWLVAVAIGALSGDALLHLLPHAFVNNHDHSQCDDSHSVPHDRSSILKGMVGLLGIVVFFIMERVMTIVTLMRTEKRNKKKKRNCSHVSTISEGDSSIGNKLSSHRSRSSHYQSCEDVVMMVHPNRALKDLAEDSHADMIECNQQQVQQSDEEHTTMMSPSHGPNNQNTSSFYQQHGHSHVPCIDADGHNIPAMAWIVVIGDGIHNLCDGLAIGAAFGFSTTVGCSTAIAVLCHELPHEIGDFAVLLRAGMSLRKAITYNIISSVLCLFGMIIGVLLGNINSVTVWIFAAVGGMFLYIALVDMLPEISSVETREGEHPFLHLFIQCLGLLFGSGIMWLIAYYEHDLINAF</sequence>
<dbReference type="GO" id="GO:0071578">
    <property type="term" value="P:zinc ion import across plasma membrane"/>
    <property type="evidence" value="ECO:0007669"/>
    <property type="project" value="TreeGrafter"/>
</dbReference>
<organism evidence="6 7">
    <name type="scientific">Octopus sinensis</name>
    <name type="common">East Asian common octopus</name>
    <dbReference type="NCBI Taxonomy" id="2607531"/>
    <lineage>
        <taxon>Eukaryota</taxon>
        <taxon>Metazoa</taxon>
        <taxon>Spiralia</taxon>
        <taxon>Lophotrochozoa</taxon>
        <taxon>Mollusca</taxon>
        <taxon>Cephalopoda</taxon>
        <taxon>Coleoidea</taxon>
        <taxon>Octopodiformes</taxon>
        <taxon>Octopoda</taxon>
        <taxon>Incirrata</taxon>
        <taxon>Octopodidae</taxon>
        <taxon>Octopus</taxon>
    </lineage>
</organism>
<accession>A0A6P7TA15</accession>
<gene>
    <name evidence="7" type="primary">LOC115220939</name>
</gene>
<proteinExistence type="inferred from homology"/>
<evidence type="ECO:0000313" key="6">
    <source>
        <dbReference type="Proteomes" id="UP000515154"/>
    </source>
</evidence>
<keyword evidence="4" id="KW-1133">Transmembrane helix</keyword>
<keyword evidence="6" id="KW-1185">Reference proteome</keyword>
<evidence type="ECO:0000256" key="5">
    <source>
        <dbReference type="ARBA" id="ARBA00023136"/>
    </source>
</evidence>
<evidence type="ECO:0000256" key="4">
    <source>
        <dbReference type="ARBA" id="ARBA00022989"/>
    </source>
</evidence>
<dbReference type="Pfam" id="PF02535">
    <property type="entry name" value="Zip"/>
    <property type="match status" value="1"/>
</dbReference>
<dbReference type="AlphaFoldDB" id="A0A6P7TA15"/>
<dbReference type="InterPro" id="IPR003689">
    <property type="entry name" value="ZIP"/>
</dbReference>
<dbReference type="PANTHER" id="PTHR12191:SF37">
    <property type="entry name" value="ZINC TRANSPORTER FOI"/>
    <property type="match status" value="1"/>
</dbReference>
<evidence type="ECO:0000256" key="3">
    <source>
        <dbReference type="ARBA" id="ARBA00022692"/>
    </source>
</evidence>
<protein>
    <submittedName>
        <fullName evidence="7">Metal cation symporter ZIP14-like</fullName>
    </submittedName>
</protein>
<name>A0A6P7TA15_9MOLL</name>
<dbReference type="GO" id="GO:0005886">
    <property type="term" value="C:plasma membrane"/>
    <property type="evidence" value="ECO:0007669"/>
    <property type="project" value="TreeGrafter"/>
</dbReference>
<dbReference type="Proteomes" id="UP000515154">
    <property type="component" value="Linkage group LG17"/>
</dbReference>